<dbReference type="OrthoDB" id="538223at2759"/>
<organism evidence="6 7">
    <name type="scientific">Rhizoctonia solani 123E</name>
    <dbReference type="NCBI Taxonomy" id="1423351"/>
    <lineage>
        <taxon>Eukaryota</taxon>
        <taxon>Fungi</taxon>
        <taxon>Dikarya</taxon>
        <taxon>Basidiomycota</taxon>
        <taxon>Agaricomycotina</taxon>
        <taxon>Agaricomycetes</taxon>
        <taxon>Cantharellales</taxon>
        <taxon>Ceratobasidiaceae</taxon>
        <taxon>Rhizoctonia</taxon>
    </lineage>
</organism>
<feature type="repeat" description="WD" evidence="3">
    <location>
        <begin position="1041"/>
        <end position="1072"/>
    </location>
</feature>
<dbReference type="InterPro" id="IPR056884">
    <property type="entry name" value="NPHP3-like_N"/>
</dbReference>
<dbReference type="InterPro" id="IPR019775">
    <property type="entry name" value="WD40_repeat_CS"/>
</dbReference>
<evidence type="ECO:0000256" key="2">
    <source>
        <dbReference type="ARBA" id="ARBA00022737"/>
    </source>
</evidence>
<evidence type="ECO:0000259" key="5">
    <source>
        <dbReference type="Pfam" id="PF24883"/>
    </source>
</evidence>
<dbReference type="PANTHER" id="PTHR44129">
    <property type="entry name" value="WD REPEAT-CONTAINING PROTEIN POP1"/>
    <property type="match status" value="1"/>
</dbReference>
<protein>
    <submittedName>
        <fullName evidence="6">Putative vegetative incompatibility protein HET-E-1</fullName>
    </submittedName>
</protein>
<feature type="region of interest" description="Disordered" evidence="4">
    <location>
        <begin position="297"/>
        <end position="324"/>
    </location>
</feature>
<feature type="repeat" description="WD" evidence="3">
    <location>
        <begin position="1303"/>
        <end position="1336"/>
    </location>
</feature>
<dbReference type="Gene3D" id="3.40.50.300">
    <property type="entry name" value="P-loop containing nucleotide triphosphate hydrolases"/>
    <property type="match status" value="1"/>
</dbReference>
<dbReference type="InterPro" id="IPR050349">
    <property type="entry name" value="WD_LIS1/nudF_dynein_reg"/>
</dbReference>
<dbReference type="PRINTS" id="PR00320">
    <property type="entry name" value="GPROTEINBRPT"/>
</dbReference>
<dbReference type="PROSITE" id="PS50294">
    <property type="entry name" value="WD_REPEATS_REGION"/>
    <property type="match status" value="13"/>
</dbReference>
<feature type="repeat" description="WD" evidence="3">
    <location>
        <begin position="1474"/>
        <end position="1504"/>
    </location>
</feature>
<feature type="repeat" description="WD" evidence="3">
    <location>
        <begin position="955"/>
        <end position="991"/>
    </location>
</feature>
<reference evidence="6 7" key="1">
    <citation type="submission" date="2013-12" db="EMBL/GenBank/DDBJ databases">
        <authorList>
            <person name="Cubeta M."/>
            <person name="Pakala S."/>
            <person name="Fedorova N."/>
            <person name="Thomas E."/>
            <person name="Dean R."/>
            <person name="Jabaji S."/>
            <person name="Neate S."/>
            <person name="Toda T."/>
            <person name="Tavantzis S."/>
            <person name="Vilgalys R."/>
            <person name="Bharathan N."/>
            <person name="Pakala S."/>
            <person name="Losada L.S."/>
            <person name="Zafar N."/>
            <person name="Nierman W."/>
        </authorList>
    </citation>
    <scope>NUCLEOTIDE SEQUENCE [LARGE SCALE GENOMIC DNA]</scope>
    <source>
        <strain evidence="6 7">123E</strain>
    </source>
</reference>
<feature type="compositionally biased region" description="Polar residues" evidence="4">
    <location>
        <begin position="297"/>
        <end position="314"/>
    </location>
</feature>
<evidence type="ECO:0000313" key="6">
    <source>
        <dbReference type="EMBL" id="KEP52165.1"/>
    </source>
</evidence>
<dbReference type="PROSITE" id="PS50082">
    <property type="entry name" value="WD_REPEATS_2"/>
    <property type="match status" value="14"/>
</dbReference>
<feature type="repeat" description="WD" evidence="3">
    <location>
        <begin position="1262"/>
        <end position="1303"/>
    </location>
</feature>
<feature type="repeat" description="WD" evidence="3">
    <location>
        <begin position="912"/>
        <end position="953"/>
    </location>
</feature>
<comment type="caution">
    <text evidence="6">The sequence shown here is derived from an EMBL/GenBank/DDBJ whole genome shotgun (WGS) entry which is preliminary data.</text>
</comment>
<dbReference type="InterPro" id="IPR015943">
    <property type="entry name" value="WD40/YVTN_repeat-like_dom_sf"/>
</dbReference>
<feature type="repeat" description="WD" evidence="3">
    <location>
        <begin position="1133"/>
        <end position="1174"/>
    </location>
</feature>
<dbReference type="STRING" id="1423351.A0A074S3P1"/>
<feature type="repeat" description="WD" evidence="3">
    <location>
        <begin position="1088"/>
        <end position="1129"/>
    </location>
</feature>
<feature type="domain" description="Nephrocystin 3-like N-terminal" evidence="5">
    <location>
        <begin position="358"/>
        <end position="524"/>
    </location>
</feature>
<dbReference type="HOGENOM" id="CLU_000288_6_3_1"/>
<dbReference type="InterPro" id="IPR001680">
    <property type="entry name" value="WD40_rpt"/>
</dbReference>
<dbReference type="Pfam" id="PF24883">
    <property type="entry name" value="NPHP3_N"/>
    <property type="match status" value="1"/>
</dbReference>
<dbReference type="InterPro" id="IPR036322">
    <property type="entry name" value="WD40_repeat_dom_sf"/>
</dbReference>
<name>A0A074S3P1_9AGAM</name>
<gene>
    <name evidence="6" type="ORF">V565_049740</name>
</gene>
<sequence>MSTDPPGSQSDHERSRHWITDVQVTPGNNDPNCKFSARIFIDDELVCDLPAIDSTRPLQWSGLLLCNVSPASTLTLRLCKSIRDKPRYFNFPPYVISDMDEETGEATLELPKAVWVITIKSLTPATANQLFPDKLRSFNAIEGVYDSLQPDATLKYLFKHALQFASLVAKTLPESTANVSFLIYMKAWELLEQQVQLDETVQAILRGLTRIRDIIEVVSQASNSMLTTCMSQLKEVIHDILALLEDASAYIFSRHTVNDLVHVPAEDAESSDTYDVEVYLACLEELQKTFYASWSPTGTSPDATHTEINQPSDRSQQEDDAQTTFNESAKTDWYEVVNLLRPISPSGYDLNQACFDGTREVLLNKIITWIQNRENTQTFMWISGQVGMGKTAVATSLCQRLDGVRALAGSFFCRRDDPKFNDPLLLINNLICDLAISCPAYAHQVAIAIRASPKLCFSHLDLRYEGLVKKPLQKLARLSMPTTLVAIVDGLDECGDHFAQEKMLQKLYEMSRLVPWLKIIVTGRPVTNIQQYFKGTCHHKTVVRLHDYDASSDIRAYIEDQVTQLAETERWPSESVNQLCNMSCGVFLWAALAVKYIKKSASPTLPRLRKVLSNQKSPVTDHLDTLYTSVLETAMNDEENETKDAYLRCIGAILVISAREPLAAPDLQDLLLVASQVDQLTLEQTKSNLGPLLLVADGRPITFHHPSFKDFVTDVSRSGQFHIRLDQYEAKPAGYCIQVMQRDLCFNICQLETSHQLNSEITDLKHRIDSHIGPVLKYACTHWVDYFIASPTQALVESIKRFMKGPQLMYWIEVLSLLGCMDIALAALSKLAAFDLTRFSGSDLVVSWAKDAHRFILSFYDAITTSTPHLYVSALAFAPERCPTALRMRSHFPNTVTIAQNGDSHWHPCIRSIVHPYAIQTLSILPDGRSVVVGYLDGSLAIWDTQTGACLEKSPVGHRDVVTCIVYSPDGNLVASSSHDATIRVWNITEGLQQSCVLSGHSGPVHSVAFSPKCSLIASGSSDRTIRLWRPDATSPIHEPYAGHSSRVTSLAFSPDGTKLVSGSWDKTIRVWLVNLGDLRLTENPLVITGHSEPVTCVVFSPDGTLIASGSMDKTLQVWDAQTGTRPESHASPAKHSDTITLLAFSPDGRYLASCSLDGTIQLWSTTTLTYSQTFGHSSPVNTIAFSPDSSRLVSGSTDMTTRVWEVHAYPQAMFVGTLTGHSDPVMSIAVTRDGARIISASLDYTVRIWDAQTGAPVCSPLTGHSHQVHCVAVSPDGTRIVSGSYDNFIKLWDMTTHANISSYKHSSYIWCTAFSPNGDRIAFGTGDSNVYLWDVIGWKLIKEALQGHSGRVFSVAFSPDGACLASSSEDRTVILWDVLNHSRSGTPLSGHTARVRSVAFSPCGTQLASGGEDHTVRVWDKDTGSTIFTLTGHSGYVLSVAFSPNGLCLASGSNDRTVRLWNVKTGQLIGQPFAEHSNDVNSIAFSPGGQYLISGSSDNTIRVQNTTATDLAFEPGTEHPDAFSFRWPSSPYDMLPHPKHPGWVTHNHDSLVLWLPPHYKQREMFLDPSQRAPRSPVHLNYSKFVHGTAWTKVARDPICNSS</sequence>
<dbReference type="InterPro" id="IPR027417">
    <property type="entry name" value="P-loop_NTPase"/>
</dbReference>
<dbReference type="Gene3D" id="2.130.10.10">
    <property type="entry name" value="YVTN repeat-like/Quinoprotein amine dehydrogenase"/>
    <property type="match status" value="5"/>
</dbReference>
<keyword evidence="7" id="KW-1185">Reference proteome</keyword>
<evidence type="ECO:0000256" key="1">
    <source>
        <dbReference type="ARBA" id="ARBA00022574"/>
    </source>
</evidence>
<feature type="repeat" description="WD" evidence="3">
    <location>
        <begin position="1174"/>
        <end position="1207"/>
    </location>
</feature>
<feature type="repeat" description="WD" evidence="3">
    <location>
        <begin position="1389"/>
        <end position="1430"/>
    </location>
</feature>
<proteinExistence type="predicted"/>
<dbReference type="PROSITE" id="PS00678">
    <property type="entry name" value="WD_REPEATS_1"/>
    <property type="match status" value="7"/>
</dbReference>
<feature type="repeat" description="WD" evidence="3">
    <location>
        <begin position="1219"/>
        <end position="1260"/>
    </location>
</feature>
<dbReference type="SUPFAM" id="SSF50978">
    <property type="entry name" value="WD40 repeat-like"/>
    <property type="match status" value="2"/>
</dbReference>
<evidence type="ECO:0000256" key="4">
    <source>
        <dbReference type="SAM" id="MobiDB-lite"/>
    </source>
</evidence>
<feature type="repeat" description="WD" evidence="3">
    <location>
        <begin position="998"/>
        <end position="1039"/>
    </location>
</feature>
<feature type="repeat" description="WD" evidence="3">
    <location>
        <begin position="1431"/>
        <end position="1472"/>
    </location>
</feature>
<keyword evidence="1 3" id="KW-0853">WD repeat</keyword>
<dbReference type="InterPro" id="IPR020472">
    <property type="entry name" value="WD40_PAC1"/>
</dbReference>
<keyword evidence="2" id="KW-0677">Repeat</keyword>
<evidence type="ECO:0000256" key="3">
    <source>
        <dbReference type="PROSITE-ProRule" id="PRU00221"/>
    </source>
</evidence>
<dbReference type="SMART" id="SM00320">
    <property type="entry name" value="WD40"/>
    <property type="match status" value="14"/>
</dbReference>
<dbReference type="EMBL" id="AZST01000121">
    <property type="protein sequence ID" value="KEP52165.1"/>
    <property type="molecule type" value="Genomic_DNA"/>
</dbReference>
<feature type="repeat" description="WD" evidence="3">
    <location>
        <begin position="1346"/>
        <end position="1387"/>
    </location>
</feature>
<dbReference type="CDD" id="cd00200">
    <property type="entry name" value="WD40"/>
    <property type="match status" value="2"/>
</dbReference>
<dbReference type="Proteomes" id="UP000027456">
    <property type="component" value="Unassembled WGS sequence"/>
</dbReference>
<evidence type="ECO:0000313" key="7">
    <source>
        <dbReference type="Proteomes" id="UP000027456"/>
    </source>
</evidence>
<dbReference type="SUPFAM" id="SSF52540">
    <property type="entry name" value="P-loop containing nucleoside triphosphate hydrolases"/>
    <property type="match status" value="1"/>
</dbReference>
<accession>A0A074S3P1</accession>
<dbReference type="Pfam" id="PF00400">
    <property type="entry name" value="WD40"/>
    <property type="match status" value="14"/>
</dbReference>
<dbReference type="SUPFAM" id="SSF63829">
    <property type="entry name" value="Calcium-dependent phosphotriesterase"/>
    <property type="match status" value="1"/>
</dbReference>